<dbReference type="OrthoDB" id="4070623at2"/>
<dbReference type="AlphaFoldDB" id="A0A1B3Z877"/>
<protein>
    <submittedName>
        <fullName evidence="1">Late control protein</fullName>
    </submittedName>
</protein>
<accession>A0A1B3Z877</accession>
<dbReference type="Pfam" id="PF05954">
    <property type="entry name" value="Phage_GPD"/>
    <property type="match status" value="1"/>
</dbReference>
<dbReference type="SUPFAM" id="SSF69279">
    <property type="entry name" value="Phage tail proteins"/>
    <property type="match status" value="1"/>
</dbReference>
<reference evidence="1 2" key="1">
    <citation type="submission" date="2016-01" db="EMBL/GenBank/DDBJ databases">
        <title>Complete genome and mega plasmid sequence of Sphingomonas panacis DCY99 elicits systemic resistance in rice to Xanthomonas oryzae.</title>
        <authorList>
            <person name="Kim Y.J."/>
            <person name="Yang D.C."/>
            <person name="Sing P."/>
        </authorList>
    </citation>
    <scope>NUCLEOTIDE SEQUENCE [LARGE SCALE GENOMIC DNA]</scope>
    <source>
        <strain evidence="1 2">DCY99</strain>
    </source>
</reference>
<dbReference type="KEGG" id="span:AWL63_06250"/>
<dbReference type="RefSeq" id="WP_069204206.1">
    <property type="nucleotide sequence ID" value="NZ_CP014168.1"/>
</dbReference>
<keyword evidence="2" id="KW-1185">Reference proteome</keyword>
<name>A0A1B3Z877_9SPHN</name>
<dbReference type="EMBL" id="CP014168">
    <property type="protein sequence ID" value="AOH83633.1"/>
    <property type="molecule type" value="Genomic_DNA"/>
</dbReference>
<dbReference type="STRING" id="1560345.AWL63_06250"/>
<dbReference type="PANTHER" id="PTHR35862">
    <property type="entry name" value="FELS-2 PROPHAGE PROTEIN"/>
    <property type="match status" value="1"/>
</dbReference>
<organism evidence="1 2">
    <name type="scientific">Sphingomonas panacis</name>
    <dbReference type="NCBI Taxonomy" id="1560345"/>
    <lineage>
        <taxon>Bacteria</taxon>
        <taxon>Pseudomonadati</taxon>
        <taxon>Pseudomonadota</taxon>
        <taxon>Alphaproteobacteria</taxon>
        <taxon>Sphingomonadales</taxon>
        <taxon>Sphingomonadaceae</taxon>
        <taxon>Sphingomonas</taxon>
    </lineage>
</organism>
<gene>
    <name evidence="1" type="ORF">AWL63_06250</name>
</gene>
<proteinExistence type="predicted"/>
<dbReference type="Proteomes" id="UP000094256">
    <property type="component" value="Chromosome"/>
</dbReference>
<dbReference type="PANTHER" id="PTHR35862:SF3">
    <property type="entry name" value="FELS-2 PROPHAGE PROTEIN"/>
    <property type="match status" value="1"/>
</dbReference>
<sequence>MISNIPDYRVTLDGKDLTARFRPRLLSLSITEKRGDEADQLDIALDDADGRLALPKAGAVLHIQIGWKQGSGVKVGLVDKGSFVVDEIEHSGPPDAVTIRARSADFTSDLRTRREKSWHDTTVGAVVTEVAGRNGLSARCAPALASIAVKTLAQSRESDMALLRRLGREHDAVATIKRGALIFAPVGSGQTASGAALPSLSLRRRDGDRHSYRIEKREEADGVTASYHDRDEAARKDVTVGKTAGAKKLSHVYATKASAERAAKSTMKRAKRQPVSLTLALALGRADLYPEQKASVSGFKAEIDAVAWLVSEVTHTVNDRGFVTGLKLENAP</sequence>
<evidence type="ECO:0000313" key="2">
    <source>
        <dbReference type="Proteomes" id="UP000094256"/>
    </source>
</evidence>
<evidence type="ECO:0000313" key="1">
    <source>
        <dbReference type="EMBL" id="AOH83633.1"/>
    </source>
</evidence>
<dbReference type="InterPro" id="IPR052726">
    <property type="entry name" value="Phage_Baseplate_Hub"/>
</dbReference>